<evidence type="ECO:0000313" key="3">
    <source>
        <dbReference type="Proteomes" id="UP001519064"/>
    </source>
</evidence>
<gene>
    <name evidence="2" type="ORF">ITI46_21855</name>
</gene>
<feature type="transmembrane region" description="Helical" evidence="1">
    <location>
        <begin position="83"/>
        <end position="104"/>
    </location>
</feature>
<sequence>MDDATGTPPQRDGVLWAGLLFLAVTQGAAGVSQLLLPKVFYEDFPWVAELPPFNDHLMRDVGAATLAYVLVLAVAATTMESRLVRTALAANLVFTAPHCAYHAFHLDPFSTAAAVSQMLALGLGVVLPALLLWRARRLRPSEICGKVRTSGKRG</sequence>
<feature type="transmembrane region" description="Helical" evidence="1">
    <location>
        <begin position="56"/>
        <end position="76"/>
    </location>
</feature>
<evidence type="ECO:0000313" key="2">
    <source>
        <dbReference type="EMBL" id="MBO8194284.1"/>
    </source>
</evidence>
<proteinExistence type="predicted"/>
<name>A0ABS3XFX8_9ACTN</name>
<dbReference type="Proteomes" id="UP001519064">
    <property type="component" value="Unassembled WGS sequence"/>
</dbReference>
<evidence type="ECO:0008006" key="4">
    <source>
        <dbReference type="Google" id="ProtNLM"/>
    </source>
</evidence>
<dbReference type="RefSeq" id="WP_209241391.1">
    <property type="nucleotide sequence ID" value="NZ_JADKMA010000120.1"/>
</dbReference>
<evidence type="ECO:0000256" key="1">
    <source>
        <dbReference type="SAM" id="Phobius"/>
    </source>
</evidence>
<organism evidence="2 3">
    <name type="scientific">Streptomyces oryzae</name>
    <dbReference type="NCBI Taxonomy" id="1434886"/>
    <lineage>
        <taxon>Bacteria</taxon>
        <taxon>Bacillati</taxon>
        <taxon>Actinomycetota</taxon>
        <taxon>Actinomycetes</taxon>
        <taxon>Kitasatosporales</taxon>
        <taxon>Streptomycetaceae</taxon>
        <taxon>Streptomyces</taxon>
    </lineage>
</organism>
<feature type="transmembrane region" description="Helical" evidence="1">
    <location>
        <begin position="14"/>
        <end position="36"/>
    </location>
</feature>
<keyword evidence="3" id="KW-1185">Reference proteome</keyword>
<keyword evidence="1" id="KW-1133">Transmembrane helix</keyword>
<comment type="caution">
    <text evidence="2">The sequence shown here is derived from an EMBL/GenBank/DDBJ whole genome shotgun (WGS) entry which is preliminary data.</text>
</comment>
<dbReference type="EMBL" id="JADKMA010000120">
    <property type="protein sequence ID" value="MBO8194284.1"/>
    <property type="molecule type" value="Genomic_DNA"/>
</dbReference>
<accession>A0ABS3XFX8</accession>
<protein>
    <recommendedName>
        <fullName evidence="4">DUF4345 domain-containing protein</fullName>
    </recommendedName>
</protein>
<keyword evidence="1" id="KW-0472">Membrane</keyword>
<feature type="transmembrane region" description="Helical" evidence="1">
    <location>
        <begin position="110"/>
        <end position="133"/>
    </location>
</feature>
<reference evidence="2 3" key="1">
    <citation type="submission" date="2020-11" db="EMBL/GenBank/DDBJ databases">
        <title>Streptomyces spirodelae sp. nov., isolated from duckweed.</title>
        <authorList>
            <person name="Saimee Y."/>
            <person name="Duangmal K."/>
        </authorList>
    </citation>
    <scope>NUCLEOTIDE SEQUENCE [LARGE SCALE GENOMIC DNA]</scope>
    <source>
        <strain evidence="2 3">S16-07</strain>
    </source>
</reference>
<keyword evidence="1" id="KW-0812">Transmembrane</keyword>